<proteinExistence type="predicted"/>
<evidence type="ECO:0008006" key="3">
    <source>
        <dbReference type="Google" id="ProtNLM"/>
    </source>
</evidence>
<name>A0A084B789_STACB</name>
<dbReference type="PANTHER" id="PTHR37542">
    <property type="entry name" value="HELO DOMAIN-CONTAINING PROTEIN-RELATED"/>
    <property type="match status" value="1"/>
</dbReference>
<keyword evidence="2" id="KW-1185">Reference proteome</keyword>
<dbReference type="HOGENOM" id="CLU_017444_3_0_1"/>
<dbReference type="OrthoDB" id="4062651at2759"/>
<accession>A0A084B789</accession>
<evidence type="ECO:0000313" key="2">
    <source>
        <dbReference type="Proteomes" id="UP000028045"/>
    </source>
</evidence>
<evidence type="ECO:0000313" key="1">
    <source>
        <dbReference type="EMBL" id="KEY73418.1"/>
    </source>
</evidence>
<dbReference type="Proteomes" id="UP000028045">
    <property type="component" value="Unassembled WGS sequence"/>
</dbReference>
<gene>
    <name evidence="1" type="ORF">S7711_06837</name>
</gene>
<reference evidence="1 2" key="1">
    <citation type="journal article" date="2014" name="BMC Genomics">
        <title>Comparative genome sequencing reveals chemotype-specific gene clusters in the toxigenic black mold Stachybotrys.</title>
        <authorList>
            <person name="Semeiks J."/>
            <person name="Borek D."/>
            <person name="Otwinowski Z."/>
            <person name="Grishin N.V."/>
        </authorList>
    </citation>
    <scope>NUCLEOTIDE SEQUENCE [LARGE SCALE GENOMIC DNA]</scope>
    <source>
        <strain evidence="2">CBS 109288 / IBT 7711</strain>
    </source>
</reference>
<dbReference type="EMBL" id="KL647843">
    <property type="protein sequence ID" value="KEY73418.1"/>
    <property type="molecule type" value="Genomic_DNA"/>
</dbReference>
<protein>
    <recommendedName>
        <fullName evidence="3">Protein kinase domain-containing protein</fullName>
    </recommendedName>
</protein>
<sequence length="600" mass="69278">MEDTEYTAREERDTARYGIFTGTVSVMRDLGDTISWAWKKVEEFQAFDRETSSLLIRFSREITRVEIWCQSMGYALDPSNGIIRQDASIGQHLLNKKETQTASFVESTVSSSQALIKRIIIAFQRIGHADLQKFQTFNTRIVERTVDTTVTAGRDLEMGSFTRPLTYESMMQALRLEGLVRQPLDASDKVLEMFKGTLHGIDQDLKELHEHNNNLQRLRMTTQLDELSTVVPAGFASVQQSVDKLVTLFDSASEADRALQIACLNSLLSMDHMDLGRLSDYLETREVYEFDLDDLKDQPSYRDNARGLVCYDSNIFLIEWNNSIKADRDEKRRQIKERLENLVYRLEIQDVQYFSLLCPIAYTELIDDEDARYGLLYKLPNGFDPRYDVVRSLKDIFMRMADEPDCAPALGQKFLLAAKLTKILRQFQTSQWLHQSFNPEHILFIEPRVGQCTLAKPLITGFNFSRYVTSDSDERKPQTLEGDHYQHPFRRQRSTNGLAEYRYRGEFDIYSLGRVLLDISQWKVVGDDDFSRAVAELPSKMGEIYARAVKWCLGLDPTSLIRESRLRDFKDEANAPLGWSADLIYAYDKNVRTKMIGVWV</sequence>
<organism evidence="1 2">
    <name type="scientific">Stachybotrys chartarum (strain CBS 109288 / IBT 7711)</name>
    <name type="common">Toxic black mold</name>
    <name type="synonym">Stilbospora chartarum</name>
    <dbReference type="NCBI Taxonomy" id="1280523"/>
    <lineage>
        <taxon>Eukaryota</taxon>
        <taxon>Fungi</taxon>
        <taxon>Dikarya</taxon>
        <taxon>Ascomycota</taxon>
        <taxon>Pezizomycotina</taxon>
        <taxon>Sordariomycetes</taxon>
        <taxon>Hypocreomycetidae</taxon>
        <taxon>Hypocreales</taxon>
        <taxon>Stachybotryaceae</taxon>
        <taxon>Stachybotrys</taxon>
    </lineage>
</organism>
<dbReference type="PANTHER" id="PTHR37542:SF3">
    <property type="entry name" value="PRION-INHIBITION AND PROPAGATION HELO DOMAIN-CONTAINING PROTEIN"/>
    <property type="match status" value="1"/>
</dbReference>
<dbReference type="AlphaFoldDB" id="A0A084B789"/>